<organism evidence="2 3">
    <name type="scientific">Pseudomonas putida</name>
    <name type="common">Arthrobacter siderocapsulatus</name>
    <dbReference type="NCBI Taxonomy" id="303"/>
    <lineage>
        <taxon>Bacteria</taxon>
        <taxon>Pseudomonadati</taxon>
        <taxon>Pseudomonadota</taxon>
        <taxon>Gammaproteobacteria</taxon>
        <taxon>Pseudomonadales</taxon>
        <taxon>Pseudomonadaceae</taxon>
        <taxon>Pseudomonas</taxon>
    </lineage>
</organism>
<dbReference type="RefSeq" id="WP_086975859.1">
    <property type="nucleotide sequence ID" value="NZ_NFSB01000070.1"/>
</dbReference>
<dbReference type="EMBL" id="NFSB01000070">
    <property type="protein sequence ID" value="OUM34495.1"/>
    <property type="molecule type" value="Genomic_DNA"/>
</dbReference>
<accession>A0A1Y3L8Z2</accession>
<comment type="caution">
    <text evidence="2">The sequence shown here is derived from an EMBL/GenBank/DDBJ whole genome shotgun (WGS) entry which is preliminary data.</text>
</comment>
<feature type="transmembrane region" description="Helical" evidence="1">
    <location>
        <begin position="85"/>
        <end position="109"/>
    </location>
</feature>
<protein>
    <submittedName>
        <fullName evidence="2">Uncharacterized protein</fullName>
    </submittedName>
</protein>
<sequence length="153" mass="16021">MTLSRRDDLTCAILMITAVLLYFSMGADPLYTGLGYLIAVPAVTLVPGLILQAPALFLTGTTGTAIVTLLAYMKIMSSLDQTEGMLALGHMFSVAGMLVGAGVSAWLLRYHLKTSLPWIVAGIGVLGAALGFMVAQMVVCNTLMYCGSLSLGV</sequence>
<dbReference type="Proteomes" id="UP000196082">
    <property type="component" value="Unassembled WGS sequence"/>
</dbReference>
<proteinExistence type="predicted"/>
<evidence type="ECO:0000313" key="3">
    <source>
        <dbReference type="Proteomes" id="UP000196082"/>
    </source>
</evidence>
<keyword evidence="1" id="KW-1133">Transmembrane helix</keyword>
<feature type="transmembrane region" description="Helical" evidence="1">
    <location>
        <begin position="50"/>
        <end position="73"/>
    </location>
</feature>
<feature type="transmembrane region" description="Helical" evidence="1">
    <location>
        <begin position="115"/>
        <end position="135"/>
    </location>
</feature>
<evidence type="ECO:0000256" key="1">
    <source>
        <dbReference type="SAM" id="Phobius"/>
    </source>
</evidence>
<dbReference type="AlphaFoldDB" id="A0A1Y3L8Z2"/>
<gene>
    <name evidence="2" type="ORF">B8W72_10860</name>
</gene>
<keyword evidence="1" id="KW-0812">Transmembrane</keyword>
<name>A0A1Y3L8Z2_PSEPU</name>
<evidence type="ECO:0000313" key="2">
    <source>
        <dbReference type="EMBL" id="OUM34495.1"/>
    </source>
</evidence>
<keyword evidence="1" id="KW-0472">Membrane</keyword>
<reference evidence="2 3" key="1">
    <citation type="submission" date="2017-05" db="EMBL/GenBank/DDBJ databases">
        <title>Whole genome sequence of Pseudomonas putida isolate 1312 commercialized as a biostimulant.</title>
        <authorList>
            <person name="Crovadore J."/>
            <person name="Blanc P."/>
            <person name="Chablais R."/>
            <person name="Cochard B."/>
            <person name="Grizard D."/>
            <person name="Lefort F."/>
        </authorList>
    </citation>
    <scope>NUCLEOTIDE SEQUENCE [LARGE SCALE GENOMIC DNA]</scope>
    <source>
        <strain evidence="2 3">1312</strain>
    </source>
</reference>